<feature type="compositionally biased region" description="Basic and acidic residues" evidence="2">
    <location>
        <begin position="610"/>
        <end position="621"/>
    </location>
</feature>
<feature type="compositionally biased region" description="Low complexity" evidence="2">
    <location>
        <begin position="641"/>
        <end position="657"/>
    </location>
</feature>
<dbReference type="AlphaFoldDB" id="A0A0L6UXK6"/>
<organism evidence="3 4">
    <name type="scientific">Puccinia sorghi</name>
    <dbReference type="NCBI Taxonomy" id="27349"/>
    <lineage>
        <taxon>Eukaryota</taxon>
        <taxon>Fungi</taxon>
        <taxon>Dikarya</taxon>
        <taxon>Basidiomycota</taxon>
        <taxon>Pucciniomycotina</taxon>
        <taxon>Pucciniomycetes</taxon>
        <taxon>Pucciniales</taxon>
        <taxon>Pucciniaceae</taxon>
        <taxon>Puccinia</taxon>
    </lineage>
</organism>
<comment type="caution">
    <text evidence="3">The sequence shown here is derived from an EMBL/GenBank/DDBJ whole genome shotgun (WGS) entry which is preliminary data.</text>
</comment>
<feature type="compositionally biased region" description="Polar residues" evidence="2">
    <location>
        <begin position="622"/>
        <end position="640"/>
    </location>
</feature>
<feature type="compositionally biased region" description="Polar residues" evidence="2">
    <location>
        <begin position="592"/>
        <end position="605"/>
    </location>
</feature>
<keyword evidence="4" id="KW-1185">Reference proteome</keyword>
<keyword evidence="1" id="KW-0175">Coiled coil</keyword>
<sequence>MAHSTSFNNQQPARNNEITRTIRSGLPYSSASTLPPRPLNIMHNSPNQINSKPSRSLITVIPPSSLPPNHPPQLRSANSCSGYGGQPSAFSRGVLIPLYPTLAAQMAAIAREYALPSTGGMMVYMVEASPTVGDLAKQLVGGPKISEAAWHILWSGVFEEEEAEAFERELQERENQLRHCCDEYQQDNAEEALNNSVEDLLGSPLDFPTPPLHNRPSLSTLGRTNLYDPSFPHTASSISSSDDSKLHSTNNTLDKRYLLGHTTGGRFNLANGLQHHGRSQSTCMSNKIHPTSAPPHSSSVEMPPRPSTSLSIQPPFSTGRRVISARHLIHPPPMSDRGSSYSTSSYRPRRIGAGMIVGKIEFDIDSSRSNGRWYEQWINPSRLNARHNPSSTTPVSTDVSRPLLLPNLITQRSQSSTSPGLAAMKSPSSSPALYTSPRSTSGLTSSQSSRQTGNSHSFLAFSDNSPQSSTDLGKSQPLEFLNHNQDRPIEFAYRNSNKLIGGNDPLDSGRFFHPTQVQPLADQGPHYKGQVKPGRAHDKRKLSGRLINNNHLEAISLMEAHVKHQALVDQIDAQLSSPIKLDPVPHHAFSIGNSTTTLPGLSLQVTGRPELTDSRFKRNEDGSGSSCISSPETDPANMTHSSTGSSSNSSVDVSDNNPGYLLPGLHSSKRSSSMAIEANLKELEQALVGLSPRALRGPPSSSRSASNLIPVHKHNLDGSSSPAYLGESVSRSLTNLVDENRGGMSKFFDSLQESFQEIKNRSSHMEAEAPVSAEPVSVGFTEGYSRSDAREGDAPSSPPRSTTTPSSSIPSASSRQNSIKHLQPRSSIFFRKNGPSAMQSSNAVAASPTSADRFVSRAASIVAGKFRSSAASSKRKSTIDRA</sequence>
<evidence type="ECO:0000313" key="4">
    <source>
        <dbReference type="Proteomes" id="UP000037035"/>
    </source>
</evidence>
<feature type="region of interest" description="Disordered" evidence="2">
    <location>
        <begin position="592"/>
        <end position="667"/>
    </location>
</feature>
<dbReference type="STRING" id="27349.A0A0L6UXK6"/>
<dbReference type="VEuPathDB" id="FungiDB:VP01_328g8"/>
<feature type="compositionally biased region" description="Polar residues" evidence="2">
    <location>
        <begin position="816"/>
        <end position="826"/>
    </location>
</feature>
<evidence type="ECO:0000256" key="2">
    <source>
        <dbReference type="SAM" id="MobiDB-lite"/>
    </source>
</evidence>
<reference evidence="3 4" key="1">
    <citation type="submission" date="2015-08" db="EMBL/GenBank/DDBJ databases">
        <title>Next Generation Sequencing and Analysis of the Genome of Puccinia sorghi L Schw, the Causal Agent of Maize Common Rust.</title>
        <authorList>
            <person name="Rochi L."/>
            <person name="Burguener G."/>
            <person name="Darino M."/>
            <person name="Turjanski A."/>
            <person name="Kreff E."/>
            <person name="Dieguez M.J."/>
            <person name="Sacco F."/>
        </authorList>
    </citation>
    <scope>NUCLEOTIDE SEQUENCE [LARGE SCALE GENOMIC DNA]</scope>
    <source>
        <strain evidence="3 4">RO10H11247</strain>
    </source>
</reference>
<dbReference type="EMBL" id="LAVV01008268">
    <property type="protein sequence ID" value="KNZ53291.1"/>
    <property type="molecule type" value="Genomic_DNA"/>
</dbReference>
<gene>
    <name evidence="3" type="ORF">VP01_328g8</name>
</gene>
<evidence type="ECO:0000313" key="3">
    <source>
        <dbReference type="EMBL" id="KNZ53291.1"/>
    </source>
</evidence>
<feature type="compositionally biased region" description="Low complexity" evidence="2">
    <location>
        <begin position="799"/>
        <end position="815"/>
    </location>
</feature>
<accession>A0A0L6UXK6</accession>
<feature type="region of interest" description="Disordered" evidence="2">
    <location>
        <begin position="783"/>
        <end position="851"/>
    </location>
</feature>
<feature type="compositionally biased region" description="Low complexity" evidence="2">
    <location>
        <begin position="435"/>
        <end position="453"/>
    </location>
</feature>
<proteinExistence type="predicted"/>
<feature type="compositionally biased region" description="Polar residues" evidence="2">
    <location>
        <begin position="454"/>
        <end position="473"/>
    </location>
</feature>
<protein>
    <submittedName>
        <fullName evidence="3">Uncharacterized protein</fullName>
    </submittedName>
</protein>
<feature type="region of interest" description="Disordered" evidence="2">
    <location>
        <begin position="692"/>
        <end position="723"/>
    </location>
</feature>
<name>A0A0L6UXK6_9BASI</name>
<dbReference type="OrthoDB" id="2505448at2759"/>
<feature type="compositionally biased region" description="Polar residues" evidence="2">
    <location>
        <begin position="836"/>
        <end position="850"/>
    </location>
</feature>
<feature type="coiled-coil region" evidence="1">
    <location>
        <begin position="156"/>
        <end position="183"/>
    </location>
</feature>
<feature type="region of interest" description="Disordered" evidence="2">
    <location>
        <begin position="269"/>
        <end position="315"/>
    </location>
</feature>
<dbReference type="Proteomes" id="UP000037035">
    <property type="component" value="Unassembled WGS sequence"/>
</dbReference>
<feature type="region of interest" description="Disordered" evidence="2">
    <location>
        <begin position="412"/>
        <end position="476"/>
    </location>
</feature>
<feature type="compositionally biased region" description="Polar residues" evidence="2">
    <location>
        <begin position="279"/>
        <end position="300"/>
    </location>
</feature>
<feature type="region of interest" description="Disordered" evidence="2">
    <location>
        <begin position="201"/>
        <end position="226"/>
    </location>
</feature>
<evidence type="ECO:0000256" key="1">
    <source>
        <dbReference type="SAM" id="Coils"/>
    </source>
</evidence>